<name>A0A9X3RR14_9CORY</name>
<reference evidence="3 5" key="2">
    <citation type="submission" date="2023-08" db="EMBL/GenBank/DDBJ databases">
        <title>Genomic characterization of the C. tuberculostearicum species complex, a ubiquitous member of the human skin microbiome.</title>
        <authorList>
            <person name="Ahmed N."/>
            <person name="Deming C."/>
            <person name="Conlan S."/>
            <person name="Segre J."/>
        </authorList>
    </citation>
    <scope>NUCLEOTIDE SEQUENCE [LARGE SCALE GENOMIC DNA]</scope>
    <source>
        <strain evidence="3 5">CTNIH19</strain>
    </source>
</reference>
<evidence type="ECO:0000313" key="2">
    <source>
        <dbReference type="EMBL" id="MCZ9305900.1"/>
    </source>
</evidence>
<feature type="transmembrane region" description="Helical" evidence="1">
    <location>
        <begin position="171"/>
        <end position="190"/>
    </location>
</feature>
<evidence type="ECO:0000313" key="4">
    <source>
        <dbReference type="Proteomes" id="UP001146430"/>
    </source>
</evidence>
<keyword evidence="1" id="KW-1133">Transmembrane helix</keyword>
<protein>
    <submittedName>
        <fullName evidence="2">ABC transporter permease</fullName>
    </submittedName>
</protein>
<dbReference type="Proteomes" id="UP001146430">
    <property type="component" value="Unassembled WGS sequence"/>
</dbReference>
<keyword evidence="5" id="KW-1185">Reference proteome</keyword>
<keyword evidence="1" id="KW-0472">Membrane</keyword>
<dbReference type="AlphaFoldDB" id="A0A9X3RR14"/>
<evidence type="ECO:0000256" key="1">
    <source>
        <dbReference type="SAM" id="Phobius"/>
    </source>
</evidence>
<evidence type="ECO:0000313" key="5">
    <source>
        <dbReference type="Proteomes" id="UP001185631"/>
    </source>
</evidence>
<sequence length="263" mass="28729">MSVKITSTSTRTLRFAAHNLLRLRRNLTPLFFSTILPVFFYLLFGAMMDFGDTPFKGGNFAALEVISMALYGGVAGSVSAAGSAVTDAKTGWARQLALTPMRPHQLLWANLISIGFQALLPITAVFITGAATQATMQPQQWAQSFIACLLVSIPFGFYGLVWAMALPTDNSVAIASTSVVLFLFAANVFTPLTEPLMEWGRFTPLFGPVVLAQWPLAEGMQFLNGDEGIVVHPLWAAWLNFAVWTTIFLTACLLLRTRDKARS</sequence>
<keyword evidence="1" id="KW-0812">Transmembrane</keyword>
<feature type="transmembrane region" description="Helical" evidence="1">
    <location>
        <begin position="60"/>
        <end position="86"/>
    </location>
</feature>
<feature type="transmembrane region" description="Helical" evidence="1">
    <location>
        <begin position="235"/>
        <end position="255"/>
    </location>
</feature>
<feature type="transmembrane region" description="Helical" evidence="1">
    <location>
        <begin position="106"/>
        <end position="132"/>
    </location>
</feature>
<proteinExistence type="predicted"/>
<accession>A0A9X3RR14</accession>
<dbReference type="RefSeq" id="WP_269945169.1">
    <property type="nucleotide sequence ID" value="NZ_JAKMUU010000001.1"/>
</dbReference>
<organism evidence="2 4">
    <name type="scientific">Corynebacterium curieae</name>
    <dbReference type="NCBI Taxonomy" id="2913500"/>
    <lineage>
        <taxon>Bacteria</taxon>
        <taxon>Bacillati</taxon>
        <taxon>Actinomycetota</taxon>
        <taxon>Actinomycetes</taxon>
        <taxon>Mycobacteriales</taxon>
        <taxon>Corynebacteriaceae</taxon>
        <taxon>Corynebacterium</taxon>
    </lineage>
</organism>
<reference evidence="2" key="1">
    <citation type="submission" date="2022-02" db="EMBL/GenBank/DDBJ databases">
        <title>Corynebacterium sp. from urogenital microbiome.</title>
        <authorList>
            <person name="Cappelli E.A."/>
            <person name="Ribeiro T.G."/>
            <person name="Peixe L."/>
        </authorList>
    </citation>
    <scope>NUCLEOTIDE SEQUENCE</scope>
    <source>
        <strain evidence="2">C8Ua_181</strain>
    </source>
</reference>
<feature type="transmembrane region" description="Helical" evidence="1">
    <location>
        <begin position="144"/>
        <end position="165"/>
    </location>
</feature>
<dbReference type="Proteomes" id="UP001185631">
    <property type="component" value="Unassembled WGS sequence"/>
</dbReference>
<comment type="caution">
    <text evidence="2">The sequence shown here is derived from an EMBL/GenBank/DDBJ whole genome shotgun (WGS) entry which is preliminary data.</text>
</comment>
<evidence type="ECO:0000313" key="3">
    <source>
        <dbReference type="EMBL" id="MDV2423441.1"/>
    </source>
</evidence>
<dbReference type="EMBL" id="JAVBID010000003">
    <property type="protein sequence ID" value="MDV2423441.1"/>
    <property type="molecule type" value="Genomic_DNA"/>
</dbReference>
<gene>
    <name evidence="2" type="ORF">L8V01_00145</name>
    <name evidence="3" type="ORF">RAE13_03295</name>
</gene>
<dbReference type="EMBL" id="JAKMUU010000001">
    <property type="protein sequence ID" value="MCZ9305900.1"/>
    <property type="molecule type" value="Genomic_DNA"/>
</dbReference>
<feature type="transmembrane region" description="Helical" evidence="1">
    <location>
        <begin position="30"/>
        <end position="48"/>
    </location>
</feature>